<feature type="transmembrane region" description="Helical" evidence="6">
    <location>
        <begin position="657"/>
        <end position="680"/>
    </location>
</feature>
<dbReference type="OrthoDB" id="9787430at2"/>
<evidence type="ECO:0000256" key="3">
    <source>
        <dbReference type="ARBA" id="ARBA00022692"/>
    </source>
</evidence>
<dbReference type="HOGENOM" id="CLU_253894_0_0_12"/>
<dbReference type="InterPro" id="IPR007383">
    <property type="entry name" value="DUF445"/>
</dbReference>
<dbReference type="Pfam" id="PF04286">
    <property type="entry name" value="DUF445"/>
    <property type="match status" value="2"/>
</dbReference>
<gene>
    <name evidence="7" type="ordered locus">TREPR_0747</name>
</gene>
<evidence type="ECO:0000313" key="7">
    <source>
        <dbReference type="EMBL" id="AEF84989.1"/>
    </source>
</evidence>
<accession>F5YJE2</accession>
<keyword evidence="5 6" id="KW-0472">Membrane</keyword>
<evidence type="ECO:0000313" key="8">
    <source>
        <dbReference type="Proteomes" id="UP000009223"/>
    </source>
</evidence>
<organism evidence="7 8">
    <name type="scientific">Treponema primitia (strain ATCC BAA-887 / DSM 12427 / ZAS-2)</name>
    <dbReference type="NCBI Taxonomy" id="545694"/>
    <lineage>
        <taxon>Bacteria</taxon>
        <taxon>Pseudomonadati</taxon>
        <taxon>Spirochaetota</taxon>
        <taxon>Spirochaetia</taxon>
        <taxon>Spirochaetales</taxon>
        <taxon>Treponemataceae</taxon>
        <taxon>Treponema</taxon>
    </lineage>
</organism>
<dbReference type="eggNOG" id="COG4399">
    <property type="taxonomic scope" value="Bacteria"/>
</dbReference>
<sequence length="1322" mass="148317">MNPLFFEYPMSILGGAAIGYITNSIAVNMLFRKFLGRWGGVIEDNYKEFIENMSQLVEDELVNSNTLLSEFNSDKFKALLRTWIEDVLKKELPEKSGAVRLEEIPGIEQSVDQLIALIRSIEPEILHSCFQVLSRHEFKSLVSEEQYRYFVDRHAAGILSVFKDNEGEIKKTLRDFFTGKDLKGFISEQAISQIAKNTNDSIRDTDFSRFEGDFDNFHDELIGALDMDHIISSLEETLGNMRFTDFIKNPEGVFQDFLSKVVDFTDTPEEEKFLKDIAEQLLTEAKKIDLKISDVLDLSLKTGVVRFINEKLPGIIGRIADFIRESKFELEGMVNDTIDRDLAASPGGLFLRVIKDISIGDLAAKYNVVDIICNKILAYESKAGKMLADQFMDYIENNTIGDSIAMLQLNKIVSVENIVGVINRKMRDISIKDYDSLRTVMNKPIGECIAGIDLSIVKTKLASGLFENLKKGFIFTGRFKDTIALWISGKAKDFADSDGTEIFNMNDVSLNLTEDSVKDRMFSIYETIAGDGIDRILDDPFKDGKINYSALWNKNKSRELNQVYTAAQKGSVYETISRGVLELVNQNLDRILSGNVTSLVGKELGKLDAPRVNTLVQGFMGRELKPLNALGAFLGALVGLLFIVATSRVAAWANLHWGIQLLCNGIIFALVGIGTNWIAIKMLFRPYKPIIKQLNIPIFVGITALRKPQLAKSLSRFVKNNAMSDESIGRYFDESKGVVKENIGKLFSDSDYAFIDALLEDKERIDSINEFILSHIKTYISNNSGSIAESIIGLLEEYAESGKIDDFVPVLSERLVKNIKAHDFAPALSGYIQKKIAGRDLGHYKKIISAFADARLDTIVAWILSGITLEKAEKFILSKNDQFMDYVSRNSFSDLIGKNPVDTMGSGVYGFVGTFLEGRISRGIDYLLKQELDPNTKIQDIFHGAMVDYFEKSTFHFIELILRGIGNERENIKREIMANIGTGFLGEVKEAVTEKHVNTIVDMLLDEDLPEFLNKKKQRLAAIAGALLDNPLSSLGFSQNSLDRKALESAFIGVLNSPLVKGSLSRFFVPPVKKYADISIKSVLQIINITDIQGLVNCIRPLLERCCTDLVTNLSEYDARIIVGKCTKEIMIKTAKTISVESLLHSIDVETELRAVLSTLLKDDEFMRTMGLTLEKMIRKIAGDKKFYDGRILQRDIGGFISAQLLNDWPALKPALEQGLREFFAGLNTAVSGETKDALCTEYLITAVLDAGEKLFGDIIGAIDIQKVVEREVNEMHPRSIERMFYRFAGKYFTKIIFYGWIGVFGGLLSYGIVRLITFFWK</sequence>
<evidence type="ECO:0000256" key="6">
    <source>
        <dbReference type="SAM" id="Phobius"/>
    </source>
</evidence>
<dbReference type="PANTHER" id="PTHR35791">
    <property type="entry name" value="UPF0754 MEMBRANE PROTEIN YHEB"/>
    <property type="match status" value="1"/>
</dbReference>
<evidence type="ECO:0000256" key="5">
    <source>
        <dbReference type="ARBA" id="ARBA00023136"/>
    </source>
</evidence>
<feature type="transmembrane region" description="Helical" evidence="6">
    <location>
        <begin position="627"/>
        <end position="645"/>
    </location>
</feature>
<dbReference type="GO" id="GO:0012505">
    <property type="term" value="C:endomembrane system"/>
    <property type="evidence" value="ECO:0007669"/>
    <property type="project" value="UniProtKB-SubCell"/>
</dbReference>
<keyword evidence="4 6" id="KW-1133">Transmembrane helix</keyword>
<dbReference type="Proteomes" id="UP000009223">
    <property type="component" value="Chromosome"/>
</dbReference>
<dbReference type="EMBL" id="CP001843">
    <property type="protein sequence ID" value="AEF84989.1"/>
    <property type="molecule type" value="Genomic_DNA"/>
</dbReference>
<evidence type="ECO:0008006" key="9">
    <source>
        <dbReference type="Google" id="ProtNLM"/>
    </source>
</evidence>
<dbReference type="RefSeq" id="WP_015709290.1">
    <property type="nucleotide sequence ID" value="NC_015578.1"/>
</dbReference>
<keyword evidence="3 6" id="KW-0812">Transmembrane</keyword>
<reference evidence="7 8" key="2">
    <citation type="journal article" date="2011" name="ISME J.">
        <title>RNA-seq reveals cooperative metabolic interactions between two termite-gut spirochete species in co-culture.</title>
        <authorList>
            <person name="Rosenthal A.Z."/>
            <person name="Matson E.G."/>
            <person name="Eldar A."/>
            <person name="Leadbetter J.R."/>
        </authorList>
    </citation>
    <scope>NUCLEOTIDE SEQUENCE [LARGE SCALE GENOMIC DNA]</scope>
    <source>
        <strain evidence="8">ATCC BAA-887 / DSM 12427 / ZAS-2</strain>
    </source>
</reference>
<evidence type="ECO:0000256" key="2">
    <source>
        <dbReference type="ARBA" id="ARBA00008053"/>
    </source>
</evidence>
<keyword evidence="8" id="KW-1185">Reference proteome</keyword>
<comment type="similarity">
    <text evidence="2">Belongs to the UPF0754 family.</text>
</comment>
<protein>
    <recommendedName>
        <fullName evidence="9">DUF445 family protein</fullName>
    </recommendedName>
</protein>
<dbReference type="KEGG" id="tpi:TREPR_0747"/>
<evidence type="ECO:0000256" key="4">
    <source>
        <dbReference type="ARBA" id="ARBA00022989"/>
    </source>
</evidence>
<comment type="subcellular location">
    <subcellularLocation>
        <location evidence="1">Endomembrane system</location>
    </subcellularLocation>
</comment>
<proteinExistence type="inferred from homology"/>
<dbReference type="PANTHER" id="PTHR35791:SF1">
    <property type="entry name" value="UPF0754 MEMBRANE PROTEIN YHEB"/>
    <property type="match status" value="1"/>
</dbReference>
<reference evidence="8" key="1">
    <citation type="submission" date="2009-12" db="EMBL/GenBank/DDBJ databases">
        <title>Complete sequence of Treponema primitia strain ZAS-2.</title>
        <authorList>
            <person name="Tetu S.G."/>
            <person name="Matson E."/>
            <person name="Ren Q."/>
            <person name="Seshadri R."/>
            <person name="Elbourne L."/>
            <person name="Hassan K.A."/>
            <person name="Durkin A."/>
            <person name="Radune D."/>
            <person name="Mohamoud Y."/>
            <person name="Shay R."/>
            <person name="Jin S."/>
            <person name="Zhang X."/>
            <person name="Lucey K."/>
            <person name="Ballor N.R."/>
            <person name="Ottesen E."/>
            <person name="Rosenthal R."/>
            <person name="Allen A."/>
            <person name="Leadbetter J.R."/>
            <person name="Paulsen I.T."/>
        </authorList>
    </citation>
    <scope>NUCLEOTIDE SEQUENCE [LARGE SCALE GENOMIC DNA]</scope>
    <source>
        <strain evidence="8">ATCC BAA-887 / DSM 12427 / ZAS-2</strain>
    </source>
</reference>
<name>F5YJE2_TREPZ</name>
<dbReference type="STRING" id="545694.TREPR_0747"/>
<feature type="transmembrane region" description="Helical" evidence="6">
    <location>
        <begin position="1296"/>
        <end position="1321"/>
    </location>
</feature>
<evidence type="ECO:0000256" key="1">
    <source>
        <dbReference type="ARBA" id="ARBA00004308"/>
    </source>
</evidence>